<comment type="similarity">
    <text evidence="2">Belongs to the ABC transporter superfamily.</text>
</comment>
<evidence type="ECO:0000256" key="7">
    <source>
        <dbReference type="ARBA" id="ARBA00023136"/>
    </source>
</evidence>
<dbReference type="InterPro" id="IPR027417">
    <property type="entry name" value="P-loop_NTPase"/>
</dbReference>
<name>A0A515ER11_9BURK</name>
<organism evidence="9 10">
    <name type="scientific">Rhodoferax aquaticus</name>
    <dbReference type="NCBI Taxonomy" id="2527691"/>
    <lineage>
        <taxon>Bacteria</taxon>
        <taxon>Pseudomonadati</taxon>
        <taxon>Pseudomonadota</taxon>
        <taxon>Betaproteobacteria</taxon>
        <taxon>Burkholderiales</taxon>
        <taxon>Comamonadaceae</taxon>
        <taxon>Rhodoferax</taxon>
    </lineage>
</organism>
<accession>A0A515ER11</accession>
<gene>
    <name evidence="9" type="ORF">EXZ61_13485</name>
</gene>
<evidence type="ECO:0000313" key="10">
    <source>
        <dbReference type="Proteomes" id="UP000317365"/>
    </source>
</evidence>
<dbReference type="Gene3D" id="3.40.50.300">
    <property type="entry name" value="P-loop containing nucleotide triphosphate hydrolases"/>
    <property type="match status" value="1"/>
</dbReference>
<dbReference type="SMART" id="SM00382">
    <property type="entry name" value="AAA"/>
    <property type="match status" value="1"/>
</dbReference>
<dbReference type="GO" id="GO:0005886">
    <property type="term" value="C:plasma membrane"/>
    <property type="evidence" value="ECO:0007669"/>
    <property type="project" value="UniProtKB-SubCell"/>
</dbReference>
<dbReference type="KEGG" id="rhg:EXZ61_13485"/>
<evidence type="ECO:0000259" key="8">
    <source>
        <dbReference type="PROSITE" id="PS50893"/>
    </source>
</evidence>
<dbReference type="InterPro" id="IPR013563">
    <property type="entry name" value="Oligopep_ABC_C"/>
</dbReference>
<dbReference type="AlphaFoldDB" id="A0A515ER11"/>
<dbReference type="InterPro" id="IPR003439">
    <property type="entry name" value="ABC_transporter-like_ATP-bd"/>
</dbReference>
<keyword evidence="6 9" id="KW-0067">ATP-binding</keyword>
<evidence type="ECO:0000256" key="6">
    <source>
        <dbReference type="ARBA" id="ARBA00022840"/>
    </source>
</evidence>
<keyword evidence="7" id="KW-0472">Membrane</keyword>
<dbReference type="PANTHER" id="PTHR43297">
    <property type="entry name" value="OLIGOPEPTIDE TRANSPORT ATP-BINDING PROTEIN APPD"/>
    <property type="match status" value="1"/>
</dbReference>
<protein>
    <submittedName>
        <fullName evidence="9">ABC transporter ATP-binding protein</fullName>
    </submittedName>
</protein>
<dbReference type="CDD" id="cd03257">
    <property type="entry name" value="ABC_NikE_OppD_transporters"/>
    <property type="match status" value="1"/>
</dbReference>
<evidence type="ECO:0000313" key="9">
    <source>
        <dbReference type="EMBL" id="QDL55099.1"/>
    </source>
</evidence>
<comment type="subcellular location">
    <subcellularLocation>
        <location evidence="1">Cell inner membrane</location>
        <topology evidence="1">Peripheral membrane protein</topology>
    </subcellularLocation>
</comment>
<evidence type="ECO:0000256" key="2">
    <source>
        <dbReference type="ARBA" id="ARBA00005417"/>
    </source>
</evidence>
<keyword evidence="3" id="KW-0813">Transport</keyword>
<feature type="domain" description="ABC transporter" evidence="8">
    <location>
        <begin position="5"/>
        <end position="256"/>
    </location>
</feature>
<keyword evidence="10" id="KW-1185">Reference proteome</keyword>
<proteinExistence type="inferred from homology"/>
<dbReference type="FunFam" id="3.40.50.300:FF:000016">
    <property type="entry name" value="Oligopeptide ABC transporter ATP-binding component"/>
    <property type="match status" value="1"/>
</dbReference>
<dbReference type="InterPro" id="IPR003593">
    <property type="entry name" value="AAA+_ATPase"/>
</dbReference>
<dbReference type="PANTHER" id="PTHR43297:SF2">
    <property type="entry name" value="DIPEPTIDE TRANSPORT ATP-BINDING PROTEIN DPPD"/>
    <property type="match status" value="1"/>
</dbReference>
<evidence type="ECO:0000256" key="3">
    <source>
        <dbReference type="ARBA" id="ARBA00022448"/>
    </source>
</evidence>
<dbReference type="EMBL" id="CP036282">
    <property type="protein sequence ID" value="QDL55099.1"/>
    <property type="molecule type" value="Genomic_DNA"/>
</dbReference>
<dbReference type="SUPFAM" id="SSF52540">
    <property type="entry name" value="P-loop containing nucleoside triphosphate hydrolases"/>
    <property type="match status" value="1"/>
</dbReference>
<dbReference type="Pfam" id="PF00005">
    <property type="entry name" value="ABC_tran"/>
    <property type="match status" value="1"/>
</dbReference>
<sequence>MQALLDVNNLVTRFYSDGQTIHAVNGVSFTLNPGESMAIVGESGSGKSVSVMSVMRLIRFPPGRIEGGKALFEGQDLLALPEHEMRKIRGKRIAMIFQDPMTSLNPVLSVGVQMTEAIKLHLALGNKAARELAIEMLGLVGLPRPQERIDNFPHQFSGGQRQRIMIAMALACKPSLLIADEPTTALDVTIQAQIVDLIRTLQKQLGMAAIWISHNLALVAGVVDKVAVMYGGHIVEQAPVDALFEHPLHPYTRGLLNAIPKLSGQGQGRLQSIEGMPPDLRREPSSCPFAPRCAYAMEKCSNSLPLLSEIIPGRSVRCWRSDEFLTTPMPGVAT</sequence>
<dbReference type="Proteomes" id="UP000317365">
    <property type="component" value="Chromosome"/>
</dbReference>
<dbReference type="GO" id="GO:0055085">
    <property type="term" value="P:transmembrane transport"/>
    <property type="evidence" value="ECO:0007669"/>
    <property type="project" value="UniProtKB-ARBA"/>
</dbReference>
<evidence type="ECO:0000256" key="1">
    <source>
        <dbReference type="ARBA" id="ARBA00004417"/>
    </source>
</evidence>
<evidence type="ECO:0000256" key="4">
    <source>
        <dbReference type="ARBA" id="ARBA00022475"/>
    </source>
</evidence>
<dbReference type="PROSITE" id="PS00211">
    <property type="entry name" value="ABC_TRANSPORTER_1"/>
    <property type="match status" value="1"/>
</dbReference>
<dbReference type="Pfam" id="PF08352">
    <property type="entry name" value="oligo_HPY"/>
    <property type="match status" value="1"/>
</dbReference>
<dbReference type="InterPro" id="IPR017871">
    <property type="entry name" value="ABC_transporter-like_CS"/>
</dbReference>
<dbReference type="RefSeq" id="WP_142812259.1">
    <property type="nucleotide sequence ID" value="NZ_CP036282.1"/>
</dbReference>
<reference evidence="10" key="1">
    <citation type="submission" date="2019-02" db="EMBL/GenBank/DDBJ databases">
        <title>Complete genome sequence of Rhodoferax sp. Gr-4.</title>
        <authorList>
            <person name="Jin L."/>
        </authorList>
    </citation>
    <scope>NUCLEOTIDE SEQUENCE [LARGE SCALE GENOMIC DNA]</scope>
    <source>
        <strain evidence="10">Gr-4</strain>
    </source>
</reference>
<dbReference type="GO" id="GO:0016887">
    <property type="term" value="F:ATP hydrolysis activity"/>
    <property type="evidence" value="ECO:0007669"/>
    <property type="project" value="InterPro"/>
</dbReference>
<dbReference type="GO" id="GO:0005524">
    <property type="term" value="F:ATP binding"/>
    <property type="evidence" value="ECO:0007669"/>
    <property type="project" value="UniProtKB-KW"/>
</dbReference>
<keyword evidence="5" id="KW-0547">Nucleotide-binding</keyword>
<dbReference type="PROSITE" id="PS50893">
    <property type="entry name" value="ABC_TRANSPORTER_2"/>
    <property type="match status" value="1"/>
</dbReference>
<reference evidence="10" key="2">
    <citation type="journal article" date="2020" name="Int. J. Syst. Evol. Microbiol.">
        <title>Genomic insights into a novel species Rhodoferax aquaticus sp. nov., isolated from freshwater.</title>
        <authorList>
            <person name="Li T."/>
            <person name="Zhuo Y."/>
            <person name="Jin C.Z."/>
            <person name="Wu X."/>
            <person name="Ko S.R."/>
            <person name="Jin F.J."/>
            <person name="Ahn C.Y."/>
            <person name="Oh H.M."/>
            <person name="Lee H.G."/>
            <person name="Jin L."/>
        </authorList>
    </citation>
    <scope>NUCLEOTIDE SEQUENCE [LARGE SCALE GENOMIC DNA]</scope>
    <source>
        <strain evidence="10">Gr-4</strain>
    </source>
</reference>
<dbReference type="NCBIfam" id="TIGR01727">
    <property type="entry name" value="oligo_HPY"/>
    <property type="match status" value="1"/>
</dbReference>
<dbReference type="InterPro" id="IPR050388">
    <property type="entry name" value="ABC_Ni/Peptide_Import"/>
</dbReference>
<keyword evidence="4" id="KW-1003">Cell membrane</keyword>
<dbReference type="GO" id="GO:0015833">
    <property type="term" value="P:peptide transport"/>
    <property type="evidence" value="ECO:0007669"/>
    <property type="project" value="InterPro"/>
</dbReference>
<evidence type="ECO:0000256" key="5">
    <source>
        <dbReference type="ARBA" id="ARBA00022741"/>
    </source>
</evidence>